<dbReference type="Proteomes" id="UP000016932">
    <property type="component" value="Unassembled WGS sequence"/>
</dbReference>
<evidence type="ECO:0000313" key="1">
    <source>
        <dbReference type="EMBL" id="EME80725.1"/>
    </source>
</evidence>
<evidence type="ECO:0000313" key="2">
    <source>
        <dbReference type="Proteomes" id="UP000016932"/>
    </source>
</evidence>
<gene>
    <name evidence="1" type="ORF">MYCFIDRAFT_211652</name>
</gene>
<proteinExistence type="predicted"/>
<dbReference type="AlphaFoldDB" id="M2YSP2"/>
<accession>M2YSP2</accession>
<dbReference type="EMBL" id="KB446560">
    <property type="protein sequence ID" value="EME80725.1"/>
    <property type="molecule type" value="Genomic_DNA"/>
</dbReference>
<sequence>MSTPVASSLSVLPSLTCTVIPRNLPSPPSQQLLSDHQTKFPQNEFFYRRPLNRFMEGGMVVARGSGRKVVPVDRRRSMERIRYRDQLGLRSVQLPPCDRLRRAGGVVCISSAICGFQKRLARECAAFTTRFLLFVLT</sequence>
<organism evidence="1 2">
    <name type="scientific">Pseudocercospora fijiensis (strain CIRAD86)</name>
    <name type="common">Black leaf streak disease fungus</name>
    <name type="synonym">Mycosphaerella fijiensis</name>
    <dbReference type="NCBI Taxonomy" id="383855"/>
    <lineage>
        <taxon>Eukaryota</taxon>
        <taxon>Fungi</taxon>
        <taxon>Dikarya</taxon>
        <taxon>Ascomycota</taxon>
        <taxon>Pezizomycotina</taxon>
        <taxon>Dothideomycetes</taxon>
        <taxon>Dothideomycetidae</taxon>
        <taxon>Mycosphaerellales</taxon>
        <taxon>Mycosphaerellaceae</taxon>
        <taxon>Pseudocercospora</taxon>
    </lineage>
</organism>
<reference evidence="1 2" key="1">
    <citation type="journal article" date="2012" name="PLoS Pathog.">
        <title>Diverse lifestyles and strategies of plant pathogenesis encoded in the genomes of eighteen Dothideomycetes fungi.</title>
        <authorList>
            <person name="Ohm R.A."/>
            <person name="Feau N."/>
            <person name="Henrissat B."/>
            <person name="Schoch C.L."/>
            <person name="Horwitz B.A."/>
            <person name="Barry K.W."/>
            <person name="Condon B.J."/>
            <person name="Copeland A.C."/>
            <person name="Dhillon B."/>
            <person name="Glaser F."/>
            <person name="Hesse C.N."/>
            <person name="Kosti I."/>
            <person name="LaButti K."/>
            <person name="Lindquist E.A."/>
            <person name="Lucas S."/>
            <person name="Salamov A.A."/>
            <person name="Bradshaw R.E."/>
            <person name="Ciuffetti L."/>
            <person name="Hamelin R.C."/>
            <person name="Kema G.H.J."/>
            <person name="Lawrence C."/>
            <person name="Scott J.A."/>
            <person name="Spatafora J.W."/>
            <person name="Turgeon B.G."/>
            <person name="de Wit P.J.G.M."/>
            <person name="Zhong S."/>
            <person name="Goodwin S.B."/>
            <person name="Grigoriev I.V."/>
        </authorList>
    </citation>
    <scope>NUCLEOTIDE SEQUENCE [LARGE SCALE GENOMIC DNA]</scope>
    <source>
        <strain evidence="1 2">CIRAD86</strain>
    </source>
</reference>
<dbReference type="VEuPathDB" id="FungiDB:MYCFIDRAFT_211652"/>
<dbReference type="GeneID" id="19337469"/>
<name>M2YSP2_PSEFD</name>
<dbReference type="HOGENOM" id="CLU_1866000_0_0_1"/>
<dbReference type="KEGG" id="pfj:MYCFIDRAFT_211652"/>
<protein>
    <submittedName>
        <fullName evidence="1">Uncharacterized protein</fullName>
    </submittedName>
</protein>
<keyword evidence="2" id="KW-1185">Reference proteome</keyword>
<dbReference type="RefSeq" id="XP_007928130.1">
    <property type="nucleotide sequence ID" value="XM_007929939.1"/>
</dbReference>